<dbReference type="CDD" id="cd04182">
    <property type="entry name" value="GT_2_like_f"/>
    <property type="match status" value="1"/>
</dbReference>
<comment type="caution">
    <text evidence="2">The sequence shown here is derived from an EMBL/GenBank/DDBJ whole genome shotgun (WGS) entry which is preliminary data.</text>
</comment>
<evidence type="ECO:0000259" key="1">
    <source>
        <dbReference type="Pfam" id="PF12804"/>
    </source>
</evidence>
<dbReference type="AlphaFoldDB" id="A0A366I2U5"/>
<proteinExistence type="predicted"/>
<feature type="domain" description="MobA-like NTP transferase" evidence="1">
    <location>
        <begin position="7"/>
        <end position="163"/>
    </location>
</feature>
<name>A0A366I2U5_9FIRM</name>
<dbReference type="PANTHER" id="PTHR43777">
    <property type="entry name" value="MOLYBDENUM COFACTOR CYTIDYLYLTRANSFERASE"/>
    <property type="match status" value="1"/>
</dbReference>
<dbReference type="SUPFAM" id="SSF53448">
    <property type="entry name" value="Nucleotide-diphospho-sugar transferases"/>
    <property type="match status" value="1"/>
</dbReference>
<reference evidence="2 3" key="1">
    <citation type="submission" date="2018-06" db="EMBL/GenBank/DDBJ databases">
        <title>Genomic Encyclopedia of Type Strains, Phase IV (KMG-IV): sequencing the most valuable type-strain genomes for metagenomic binning, comparative biology and taxonomic classification.</title>
        <authorList>
            <person name="Goeker M."/>
        </authorList>
    </citation>
    <scope>NUCLEOTIDE SEQUENCE [LARGE SCALE GENOMIC DNA]</scope>
    <source>
        <strain evidence="2 3">DSM 22112</strain>
    </source>
</reference>
<dbReference type="RefSeq" id="WP_113921290.1">
    <property type="nucleotide sequence ID" value="NZ_QNRX01000015.1"/>
</dbReference>
<dbReference type="Pfam" id="PF12804">
    <property type="entry name" value="NTP_transf_3"/>
    <property type="match status" value="1"/>
</dbReference>
<evidence type="ECO:0000313" key="2">
    <source>
        <dbReference type="EMBL" id="RBP61079.1"/>
    </source>
</evidence>
<keyword evidence="2" id="KW-0808">Transferase</keyword>
<protein>
    <submittedName>
        <fullName evidence="2">Molybdenum cofactor cytidylyltransferase</fullName>
    </submittedName>
</protein>
<dbReference type="GO" id="GO:0016779">
    <property type="term" value="F:nucleotidyltransferase activity"/>
    <property type="evidence" value="ECO:0007669"/>
    <property type="project" value="UniProtKB-KW"/>
</dbReference>
<dbReference type="Gene3D" id="3.90.550.10">
    <property type="entry name" value="Spore Coat Polysaccharide Biosynthesis Protein SpsA, Chain A"/>
    <property type="match status" value="1"/>
</dbReference>
<dbReference type="OrthoDB" id="9797742at2"/>
<keyword evidence="3" id="KW-1185">Reference proteome</keyword>
<evidence type="ECO:0000313" key="3">
    <source>
        <dbReference type="Proteomes" id="UP000253490"/>
    </source>
</evidence>
<dbReference type="InterPro" id="IPR029044">
    <property type="entry name" value="Nucleotide-diphossugar_trans"/>
</dbReference>
<gene>
    <name evidence="2" type="ORF">DES36_11578</name>
</gene>
<dbReference type="PANTHER" id="PTHR43777:SF1">
    <property type="entry name" value="MOLYBDENUM COFACTOR CYTIDYLYLTRANSFERASE"/>
    <property type="match status" value="1"/>
</dbReference>
<accession>A0A366I2U5</accession>
<keyword evidence="2" id="KW-0548">Nucleotidyltransferase</keyword>
<dbReference type="InterPro" id="IPR025877">
    <property type="entry name" value="MobA-like_NTP_Trfase"/>
</dbReference>
<organism evidence="2 3">
    <name type="scientific">Alkalibaculum bacchi</name>
    <dbReference type="NCBI Taxonomy" id="645887"/>
    <lineage>
        <taxon>Bacteria</taxon>
        <taxon>Bacillati</taxon>
        <taxon>Bacillota</taxon>
        <taxon>Clostridia</taxon>
        <taxon>Eubacteriales</taxon>
        <taxon>Eubacteriaceae</taxon>
        <taxon>Alkalibaculum</taxon>
    </lineage>
</organism>
<dbReference type="Proteomes" id="UP000253490">
    <property type="component" value="Unassembled WGS sequence"/>
</dbReference>
<dbReference type="EMBL" id="QNRX01000015">
    <property type="protein sequence ID" value="RBP61079.1"/>
    <property type="molecule type" value="Genomic_DNA"/>
</dbReference>
<sequence length="190" mass="21265">MRRKVNAILLAAGYSKRFIENKLLYPVKGKPMYFHTVEKVLKLHLNSTIVVTQYPVIAEQLKDSKVTVVHNENSYLGLSSSIKLGLQSDLSADGYLFVTCDMPFLQLDTLEKIVSAFEDSDKGIICAASPDLYGNPSLFSRKYLEELLRLKGDIGGKIVMKNHLDDLQKIMVRSPKELSDIDTVGDLSLL</sequence>